<keyword evidence="6 7" id="KW-0472">Membrane</keyword>
<keyword evidence="4 8" id="KW-0812">Transmembrane</keyword>
<comment type="similarity">
    <text evidence="2 7">Belongs to the membrane-bound acyltransferase family.</text>
</comment>
<dbReference type="PIRSF" id="PIRSF016636">
    <property type="entry name" value="AlgI_DltB"/>
    <property type="match status" value="1"/>
</dbReference>
<keyword evidence="10" id="KW-1185">Reference proteome</keyword>
<evidence type="ECO:0000313" key="9">
    <source>
        <dbReference type="EMBL" id="RPA59573.1"/>
    </source>
</evidence>
<dbReference type="PANTHER" id="PTHR13285:SF18">
    <property type="entry name" value="PROTEIN-CYSTEINE N-PALMITOYLTRANSFERASE RASP"/>
    <property type="match status" value="1"/>
</dbReference>
<evidence type="ECO:0000256" key="8">
    <source>
        <dbReference type="SAM" id="Phobius"/>
    </source>
</evidence>
<comment type="subcellular location">
    <subcellularLocation>
        <location evidence="1">Cell membrane</location>
        <topology evidence="1">Multi-pass membrane protein</topology>
    </subcellularLocation>
</comment>
<evidence type="ECO:0000256" key="1">
    <source>
        <dbReference type="ARBA" id="ARBA00004651"/>
    </source>
</evidence>
<dbReference type="InterPro" id="IPR051085">
    <property type="entry name" value="MB_O-acyltransferase"/>
</dbReference>
<feature type="transmembrane region" description="Helical" evidence="8">
    <location>
        <begin position="6"/>
        <end position="23"/>
    </location>
</feature>
<feature type="transmembrane region" description="Helical" evidence="8">
    <location>
        <begin position="330"/>
        <end position="349"/>
    </location>
</feature>
<keyword evidence="5 8" id="KW-1133">Transmembrane helix</keyword>
<accession>A0A3N4G9X2</accession>
<evidence type="ECO:0000256" key="5">
    <source>
        <dbReference type="ARBA" id="ARBA00022989"/>
    </source>
</evidence>
<sequence>MAFSSIVFLLYYLPVTLILYFAFSFSKTMQNIILIVLGLFFYAWGQPQYLILFIGTILFNYIIGILMTRNLRLHWVKKTFFIIGLAGNLSLLIWMKYTPLFSASLNTLTSGTIPVLEWILPIGISFYIFSGISYLVDTWTQKTTVEVNFISLSLYFSFFPKLMQGPVVLYRDFVHQDYQRKTTLRGITNGVCRFIVGLSKKVLISNQMGIVTDRVFEINAMEESSILLAWLGILAYALQIYFDFSGYSDMAIGLAQIMGFELPENFNYPYISKSIGEFWRRWHITLGRFFREYVYFPLGGSRVGNQDIIIQNMAVVWILTGLWHGSNWNFLIWGIWNFIFIALERLFDFENTKIRASFKHIYAIFVILMGWVLFRSSSVSEAGAYYASMFNFFEYPIINHYFWLFIKEFFVFFIVGIFFSMPIAPMINKWFEEGIILRIFVSPNKVYPVHHLNEYPRLKWVFELAYPFVLMLLFAASYAYLINGSYTSFIYFQF</sequence>
<feature type="transmembrane region" description="Helical" evidence="8">
    <location>
        <begin position="224"/>
        <end position="242"/>
    </location>
</feature>
<feature type="transmembrane region" description="Helical" evidence="8">
    <location>
        <begin position="118"/>
        <end position="136"/>
    </location>
</feature>
<dbReference type="Pfam" id="PF03062">
    <property type="entry name" value="MBOAT"/>
    <property type="match status" value="1"/>
</dbReference>
<evidence type="ECO:0000256" key="6">
    <source>
        <dbReference type="ARBA" id="ARBA00023136"/>
    </source>
</evidence>
<keyword evidence="7" id="KW-0012">Acyltransferase</keyword>
<dbReference type="PANTHER" id="PTHR13285">
    <property type="entry name" value="ACYLTRANSFERASE"/>
    <property type="match status" value="1"/>
</dbReference>
<reference evidence="9 10" key="1">
    <citation type="submission" date="2018-11" db="EMBL/GenBank/DDBJ databases">
        <title>Aerococcus sp. SJQ22, whole genome shotgun sequence.</title>
        <authorList>
            <person name="Sun L."/>
            <person name="Gao X."/>
            <person name="Chen W."/>
            <person name="Huang K."/>
        </authorList>
    </citation>
    <scope>NUCLEOTIDE SEQUENCE [LARGE SCALE GENOMIC DNA]</scope>
    <source>
        <strain evidence="9 10">SJQ22</strain>
    </source>
</reference>
<name>A0A3N4G9X2_9LACT</name>
<dbReference type="EMBL" id="RKMG01000019">
    <property type="protein sequence ID" value="RPA59573.1"/>
    <property type="molecule type" value="Genomic_DNA"/>
</dbReference>
<dbReference type="GO" id="GO:0005886">
    <property type="term" value="C:plasma membrane"/>
    <property type="evidence" value="ECO:0007669"/>
    <property type="project" value="UniProtKB-SubCell"/>
</dbReference>
<proteinExistence type="inferred from homology"/>
<evidence type="ECO:0000256" key="4">
    <source>
        <dbReference type="ARBA" id="ARBA00022692"/>
    </source>
</evidence>
<feature type="transmembrane region" description="Helical" evidence="8">
    <location>
        <begin position="361"/>
        <end position="380"/>
    </location>
</feature>
<dbReference type="GO" id="GO:0016746">
    <property type="term" value="F:acyltransferase activity"/>
    <property type="evidence" value="ECO:0007669"/>
    <property type="project" value="UniProtKB-KW"/>
</dbReference>
<feature type="transmembrane region" description="Helical" evidence="8">
    <location>
        <begin position="80"/>
        <end position="98"/>
    </location>
</feature>
<dbReference type="InterPro" id="IPR028362">
    <property type="entry name" value="AlgI"/>
</dbReference>
<evidence type="ECO:0000256" key="3">
    <source>
        <dbReference type="ARBA" id="ARBA00022475"/>
    </source>
</evidence>
<dbReference type="InterPro" id="IPR024194">
    <property type="entry name" value="Ac/AlaTfrase_AlgI/DltB"/>
</dbReference>
<dbReference type="Proteomes" id="UP000273977">
    <property type="component" value="Unassembled WGS sequence"/>
</dbReference>
<evidence type="ECO:0000256" key="7">
    <source>
        <dbReference type="PIRNR" id="PIRNR016636"/>
    </source>
</evidence>
<comment type="caution">
    <text evidence="9">The sequence shown here is derived from an EMBL/GenBank/DDBJ whole genome shotgun (WGS) entry which is preliminary data.</text>
</comment>
<feature type="transmembrane region" description="Helical" evidence="8">
    <location>
        <begin position="50"/>
        <end position="68"/>
    </location>
</feature>
<dbReference type="GO" id="GO:0042121">
    <property type="term" value="P:alginic acid biosynthetic process"/>
    <property type="evidence" value="ECO:0007669"/>
    <property type="project" value="InterPro"/>
</dbReference>
<keyword evidence="7" id="KW-0808">Transferase</keyword>
<feature type="transmembrane region" description="Helical" evidence="8">
    <location>
        <begin position="460"/>
        <end position="481"/>
    </location>
</feature>
<dbReference type="PIRSF" id="PIRSF500217">
    <property type="entry name" value="AlgI"/>
    <property type="match status" value="1"/>
</dbReference>
<dbReference type="RefSeq" id="WP_123780429.1">
    <property type="nucleotide sequence ID" value="NZ_RKMG01000019.1"/>
</dbReference>
<organism evidence="9 10">
    <name type="scientific">Aerococcus agrisoli</name>
    <dbReference type="NCBI Taxonomy" id="2487350"/>
    <lineage>
        <taxon>Bacteria</taxon>
        <taxon>Bacillati</taxon>
        <taxon>Bacillota</taxon>
        <taxon>Bacilli</taxon>
        <taxon>Lactobacillales</taxon>
        <taxon>Aerococcaceae</taxon>
        <taxon>Aerococcus</taxon>
    </lineage>
</organism>
<dbReference type="OrthoDB" id="9805788at2"/>
<keyword evidence="3 7" id="KW-1003">Cell membrane</keyword>
<dbReference type="AlphaFoldDB" id="A0A3N4G9X2"/>
<dbReference type="InterPro" id="IPR004299">
    <property type="entry name" value="MBOAT_fam"/>
</dbReference>
<protein>
    <submittedName>
        <fullName evidence="9">MBOAT family protein</fullName>
    </submittedName>
</protein>
<evidence type="ECO:0000313" key="10">
    <source>
        <dbReference type="Proteomes" id="UP000273977"/>
    </source>
</evidence>
<feature type="transmembrane region" description="Helical" evidence="8">
    <location>
        <begin position="400"/>
        <end position="419"/>
    </location>
</feature>
<gene>
    <name evidence="9" type="ORF">EF384_06490</name>
</gene>
<evidence type="ECO:0000256" key="2">
    <source>
        <dbReference type="ARBA" id="ARBA00010323"/>
    </source>
</evidence>